<dbReference type="PANTHER" id="PTHR23416:SF23">
    <property type="entry name" value="ACETYLTRANSFERASE C18B11.09C-RELATED"/>
    <property type="match status" value="1"/>
</dbReference>
<dbReference type="InterPro" id="IPR051159">
    <property type="entry name" value="Hexapeptide_acetyltransf"/>
</dbReference>
<keyword evidence="4" id="KW-1185">Reference proteome</keyword>
<dbReference type="HOGENOM" id="CLU_051638_7_2_0"/>
<dbReference type="GO" id="GO:0008374">
    <property type="term" value="F:O-acyltransferase activity"/>
    <property type="evidence" value="ECO:0007669"/>
    <property type="project" value="TreeGrafter"/>
</dbReference>
<proteinExistence type="inferred from homology"/>
<dbReference type="RefSeq" id="WP_013568713.1">
    <property type="nucleotide sequence ID" value="NC_014963.1"/>
</dbReference>
<dbReference type="EMBL" id="CP002467">
    <property type="protein sequence ID" value="ADV82980.1"/>
    <property type="molecule type" value="Genomic_DNA"/>
</dbReference>
<dbReference type="KEGG" id="tsa:AciPR4_2178"/>
<dbReference type="eggNOG" id="COG0110">
    <property type="taxonomic scope" value="Bacteria"/>
</dbReference>
<sequence length="210" mass="22674">MAKTPQYHAANHIDTASDADPYLSPAFTLQNRIGRVLWAACWLLLYRPSPRPLHAWRSLLLRIFGATMGPNCHFYPGSRVWAPWNLICADQVTAANGAEIYNPVPMHFGSHAILSQDAYLCGATHDYDDPAFPLIAFSMTVGAYAWICARASVGPGVQVGEGAVLGLGAVATRSLDPWTIYGGSPAARIKQRVQTHPSETSSNIADAPEA</sequence>
<evidence type="ECO:0000256" key="2">
    <source>
        <dbReference type="ARBA" id="ARBA00022679"/>
    </source>
</evidence>
<keyword evidence="2 3" id="KW-0808">Transferase</keyword>
<evidence type="ECO:0000313" key="4">
    <source>
        <dbReference type="Proteomes" id="UP000006844"/>
    </source>
</evidence>
<dbReference type="STRING" id="401053.AciPR4_2178"/>
<organism evidence="3 4">
    <name type="scientific">Terriglobus saanensis (strain ATCC BAA-1853 / DSM 23119 / SP1PR4)</name>
    <dbReference type="NCBI Taxonomy" id="401053"/>
    <lineage>
        <taxon>Bacteria</taxon>
        <taxon>Pseudomonadati</taxon>
        <taxon>Acidobacteriota</taxon>
        <taxon>Terriglobia</taxon>
        <taxon>Terriglobales</taxon>
        <taxon>Acidobacteriaceae</taxon>
        <taxon>Terriglobus</taxon>
    </lineage>
</organism>
<evidence type="ECO:0000256" key="1">
    <source>
        <dbReference type="ARBA" id="ARBA00007274"/>
    </source>
</evidence>
<dbReference type="PANTHER" id="PTHR23416">
    <property type="entry name" value="SIALIC ACID SYNTHASE-RELATED"/>
    <property type="match status" value="1"/>
</dbReference>
<reference evidence="3 4" key="1">
    <citation type="journal article" date="2012" name="Stand. Genomic Sci.">
        <title>Complete genome sequence of Terriglobus saanensis type strain SP1PR4(T), an Acidobacteria from tundra soil.</title>
        <authorList>
            <person name="Rawat S.R."/>
            <person name="Mannisto M.K."/>
            <person name="Starovoytov V."/>
            <person name="Goodwin L."/>
            <person name="Nolan M."/>
            <person name="Hauser L."/>
            <person name="Land M."/>
            <person name="Davenport K.W."/>
            <person name="Woyke T."/>
            <person name="Haggblom M.M."/>
        </authorList>
    </citation>
    <scope>NUCLEOTIDE SEQUENCE</scope>
    <source>
        <strain evidence="4">ATCC BAA-1853 / DSM 23119 / SP1PR4</strain>
    </source>
</reference>
<protein>
    <submittedName>
        <fullName evidence="3">Putative acetyltransferase</fullName>
    </submittedName>
</protein>
<dbReference type="InterPro" id="IPR011004">
    <property type="entry name" value="Trimer_LpxA-like_sf"/>
</dbReference>
<dbReference type="AlphaFoldDB" id="E8V8K1"/>
<name>E8V8K1_TERSS</name>
<evidence type="ECO:0000313" key="3">
    <source>
        <dbReference type="EMBL" id="ADV82980.1"/>
    </source>
</evidence>
<dbReference type="Gene3D" id="2.160.10.10">
    <property type="entry name" value="Hexapeptide repeat proteins"/>
    <property type="match status" value="1"/>
</dbReference>
<accession>E8V8K1</accession>
<dbReference type="Proteomes" id="UP000006844">
    <property type="component" value="Chromosome"/>
</dbReference>
<dbReference type="OrthoDB" id="9801697at2"/>
<dbReference type="GO" id="GO:0005829">
    <property type="term" value="C:cytosol"/>
    <property type="evidence" value="ECO:0007669"/>
    <property type="project" value="TreeGrafter"/>
</dbReference>
<dbReference type="SUPFAM" id="SSF51161">
    <property type="entry name" value="Trimeric LpxA-like enzymes"/>
    <property type="match status" value="1"/>
</dbReference>
<dbReference type="CDD" id="cd05825">
    <property type="entry name" value="LbH_wcaF_like"/>
    <property type="match status" value="1"/>
</dbReference>
<comment type="similarity">
    <text evidence="1">Belongs to the transferase hexapeptide repeat family.</text>
</comment>
<gene>
    <name evidence="3" type="ordered locus">AciPR4_2178</name>
</gene>